<evidence type="ECO:0000313" key="9">
    <source>
        <dbReference type="EMBL" id="CAI9742691.1"/>
    </source>
</evidence>
<reference evidence="9" key="1">
    <citation type="submission" date="2023-08" db="EMBL/GenBank/DDBJ databases">
        <authorList>
            <person name="Alioto T."/>
            <person name="Alioto T."/>
            <person name="Gomez Garrido J."/>
        </authorList>
    </citation>
    <scope>NUCLEOTIDE SEQUENCE</scope>
</reference>
<evidence type="ECO:0000256" key="7">
    <source>
        <dbReference type="PROSITE-ProRule" id="PRU00042"/>
    </source>
</evidence>
<keyword evidence="10" id="KW-1185">Reference proteome</keyword>
<keyword evidence="5" id="KW-0862">Zinc</keyword>
<dbReference type="Gene3D" id="3.30.160.60">
    <property type="entry name" value="Classic Zinc Finger"/>
    <property type="match status" value="1"/>
</dbReference>
<comment type="subcellular location">
    <subcellularLocation>
        <location evidence="1">Nucleus</location>
    </subcellularLocation>
</comment>
<protein>
    <submittedName>
        <fullName evidence="9">Finger 664-like</fullName>
    </submittedName>
</protein>
<keyword evidence="4 7" id="KW-0863">Zinc-finger</keyword>
<keyword evidence="3" id="KW-0677">Repeat</keyword>
<evidence type="ECO:0000256" key="3">
    <source>
        <dbReference type="ARBA" id="ARBA00022737"/>
    </source>
</evidence>
<dbReference type="PANTHER" id="PTHR24394:SF29">
    <property type="entry name" value="MYONEURIN"/>
    <property type="match status" value="1"/>
</dbReference>
<dbReference type="Proteomes" id="UP001162480">
    <property type="component" value="Chromosome 28"/>
</dbReference>
<gene>
    <name evidence="9" type="ORF">OCTVUL_1B001300</name>
</gene>
<name>A0AA36BZS7_OCTVU</name>
<evidence type="ECO:0000256" key="1">
    <source>
        <dbReference type="ARBA" id="ARBA00004123"/>
    </source>
</evidence>
<keyword evidence="2" id="KW-0479">Metal-binding</keyword>
<evidence type="ECO:0000256" key="5">
    <source>
        <dbReference type="ARBA" id="ARBA00022833"/>
    </source>
</evidence>
<organism evidence="9 10">
    <name type="scientific">Octopus vulgaris</name>
    <name type="common">Common octopus</name>
    <dbReference type="NCBI Taxonomy" id="6645"/>
    <lineage>
        <taxon>Eukaryota</taxon>
        <taxon>Metazoa</taxon>
        <taxon>Spiralia</taxon>
        <taxon>Lophotrochozoa</taxon>
        <taxon>Mollusca</taxon>
        <taxon>Cephalopoda</taxon>
        <taxon>Coleoidea</taxon>
        <taxon>Octopodiformes</taxon>
        <taxon>Octopoda</taxon>
        <taxon>Incirrata</taxon>
        <taxon>Octopodidae</taxon>
        <taxon>Octopus</taxon>
    </lineage>
</organism>
<dbReference type="SUPFAM" id="SSF57667">
    <property type="entry name" value="beta-beta-alpha zinc fingers"/>
    <property type="match status" value="1"/>
</dbReference>
<dbReference type="SMART" id="SM00355">
    <property type="entry name" value="ZnF_C2H2"/>
    <property type="match status" value="1"/>
</dbReference>
<evidence type="ECO:0000256" key="6">
    <source>
        <dbReference type="ARBA" id="ARBA00023242"/>
    </source>
</evidence>
<feature type="domain" description="C2H2-type" evidence="8">
    <location>
        <begin position="45"/>
        <end position="72"/>
    </location>
</feature>
<keyword evidence="6" id="KW-0539">Nucleus</keyword>
<dbReference type="InterPro" id="IPR036236">
    <property type="entry name" value="Znf_C2H2_sf"/>
</dbReference>
<evidence type="ECO:0000256" key="4">
    <source>
        <dbReference type="ARBA" id="ARBA00022771"/>
    </source>
</evidence>
<dbReference type="GO" id="GO:0000981">
    <property type="term" value="F:DNA-binding transcription factor activity, RNA polymerase II-specific"/>
    <property type="evidence" value="ECO:0007669"/>
    <property type="project" value="TreeGrafter"/>
</dbReference>
<dbReference type="FunFam" id="3.30.160.60:FF:002343">
    <property type="entry name" value="Zinc finger protein 33A"/>
    <property type="match status" value="1"/>
</dbReference>
<dbReference type="PROSITE" id="PS50157">
    <property type="entry name" value="ZINC_FINGER_C2H2_2"/>
    <property type="match status" value="1"/>
</dbReference>
<dbReference type="InterPro" id="IPR013087">
    <property type="entry name" value="Znf_C2H2_type"/>
</dbReference>
<evidence type="ECO:0000256" key="2">
    <source>
        <dbReference type="ARBA" id="ARBA00022723"/>
    </source>
</evidence>
<evidence type="ECO:0000313" key="10">
    <source>
        <dbReference type="Proteomes" id="UP001162480"/>
    </source>
</evidence>
<dbReference type="GO" id="GO:0008270">
    <property type="term" value="F:zinc ion binding"/>
    <property type="evidence" value="ECO:0007669"/>
    <property type="project" value="UniProtKB-KW"/>
</dbReference>
<evidence type="ECO:0000259" key="8">
    <source>
        <dbReference type="PROSITE" id="PS50157"/>
    </source>
</evidence>
<sequence length="113" mass="13200">MGRNEGKDQDEDCVLELRRKEKTGKCCSLNSEIQHEVIHTGEKPFHCDVCGKSFSENNSLTSHKRIHTGERPYQCDILRLTDDIGIKRLLFIGDIWNIYHILKTKGKRFREQI</sequence>
<dbReference type="AlphaFoldDB" id="A0AA36BZS7"/>
<proteinExistence type="predicted"/>
<dbReference type="GO" id="GO:0005634">
    <property type="term" value="C:nucleus"/>
    <property type="evidence" value="ECO:0007669"/>
    <property type="project" value="UniProtKB-SubCell"/>
</dbReference>
<dbReference type="EMBL" id="OX597841">
    <property type="protein sequence ID" value="CAI9742691.1"/>
    <property type="molecule type" value="Genomic_DNA"/>
</dbReference>
<accession>A0AA36BZS7</accession>
<dbReference type="PROSITE" id="PS00028">
    <property type="entry name" value="ZINC_FINGER_C2H2_1"/>
    <property type="match status" value="1"/>
</dbReference>
<dbReference type="PANTHER" id="PTHR24394">
    <property type="entry name" value="ZINC FINGER PROTEIN"/>
    <property type="match status" value="1"/>
</dbReference>